<accession>A0A0F4YT15</accession>
<comment type="caution">
    <text evidence="3">The sequence shown here is derived from an EMBL/GenBank/DDBJ whole genome shotgun (WGS) entry which is preliminary data.</text>
</comment>
<feature type="compositionally biased region" description="Polar residues" evidence="1">
    <location>
        <begin position="271"/>
        <end position="281"/>
    </location>
</feature>
<evidence type="ECO:0000313" key="4">
    <source>
        <dbReference type="Proteomes" id="UP000053958"/>
    </source>
</evidence>
<organism evidence="3 4">
    <name type="scientific">Rasamsonia emersonii (strain ATCC 16479 / CBS 393.64 / IMI 116815)</name>
    <dbReference type="NCBI Taxonomy" id="1408163"/>
    <lineage>
        <taxon>Eukaryota</taxon>
        <taxon>Fungi</taxon>
        <taxon>Dikarya</taxon>
        <taxon>Ascomycota</taxon>
        <taxon>Pezizomycotina</taxon>
        <taxon>Eurotiomycetes</taxon>
        <taxon>Eurotiomycetidae</taxon>
        <taxon>Eurotiales</taxon>
        <taxon>Trichocomaceae</taxon>
        <taxon>Rasamsonia</taxon>
    </lineage>
</organism>
<keyword evidence="2" id="KW-0812">Transmembrane</keyword>
<gene>
    <name evidence="3" type="ORF">T310_4548</name>
</gene>
<reference evidence="3 4" key="1">
    <citation type="submission" date="2015-04" db="EMBL/GenBank/DDBJ databases">
        <authorList>
            <person name="Heijne W.H."/>
            <person name="Fedorova N.D."/>
            <person name="Nierman W.C."/>
            <person name="Vollebregt A.W."/>
            <person name="Zhao Z."/>
            <person name="Wu L."/>
            <person name="Kumar M."/>
            <person name="Stam H."/>
            <person name="van den Berg M.A."/>
            <person name="Pel H.J."/>
        </authorList>
    </citation>
    <scope>NUCLEOTIDE SEQUENCE [LARGE SCALE GENOMIC DNA]</scope>
    <source>
        <strain evidence="3 4">CBS 393.64</strain>
    </source>
</reference>
<feature type="transmembrane region" description="Helical" evidence="2">
    <location>
        <begin position="76"/>
        <end position="97"/>
    </location>
</feature>
<sequence>MRLPSTNPARIKNIIHAFQAFAIFLGWALTIAVFTKGDGIDGRSGWYFGLCWLSIPALIYLVAVPLFPRARRFGNVYAFATIDCLFVILWFSAWVAVASYVAEGKSKGEAEQSNSKDPKTGCDAFAYGSASKCKLSTATVILGVIIFLAFIATSLISLRNVVHFRRTGTLPDAVADPTFDAQTKAAFSSNPPQDFDEEDEFRSGRAGDGPSHYPNDRDEDYALLQQSEADEMGGSHHSAVHGAYDPTASNAGSVMHDYDTSYGGAYGQHYTRPSGTYSDTSYHPVGGYGR</sequence>
<name>A0A0F4YT15_RASE3</name>
<evidence type="ECO:0008006" key="5">
    <source>
        <dbReference type="Google" id="ProtNLM"/>
    </source>
</evidence>
<dbReference type="GeneID" id="25316896"/>
<dbReference type="PANTHER" id="PTHR37451:SF3">
    <property type="entry name" value="MARVEL DOMAIN-CONTAINING PROTEIN"/>
    <property type="match status" value="1"/>
</dbReference>
<keyword evidence="4" id="KW-1185">Reference proteome</keyword>
<feature type="region of interest" description="Disordered" evidence="1">
    <location>
        <begin position="184"/>
        <end position="217"/>
    </location>
</feature>
<feature type="transmembrane region" description="Helical" evidence="2">
    <location>
        <begin position="135"/>
        <end position="158"/>
    </location>
</feature>
<dbReference type="EMBL" id="LASV01000185">
    <property type="protein sequence ID" value="KKA21427.1"/>
    <property type="molecule type" value="Genomic_DNA"/>
</dbReference>
<evidence type="ECO:0000313" key="3">
    <source>
        <dbReference type="EMBL" id="KKA21427.1"/>
    </source>
</evidence>
<feature type="region of interest" description="Disordered" evidence="1">
    <location>
        <begin position="271"/>
        <end position="290"/>
    </location>
</feature>
<protein>
    <recommendedName>
        <fullName evidence="5">MARVEL domain-containing protein</fullName>
    </recommendedName>
</protein>
<keyword evidence="2" id="KW-1133">Transmembrane helix</keyword>
<feature type="transmembrane region" description="Helical" evidence="2">
    <location>
        <begin position="14"/>
        <end position="34"/>
    </location>
</feature>
<dbReference type="PANTHER" id="PTHR37451">
    <property type="entry name" value="MARVEL DOMAIN"/>
    <property type="match status" value="1"/>
</dbReference>
<dbReference type="OrthoDB" id="5284712at2759"/>
<dbReference type="RefSeq" id="XP_013328039.1">
    <property type="nucleotide sequence ID" value="XM_013472585.1"/>
</dbReference>
<keyword evidence="2" id="KW-0472">Membrane</keyword>
<feature type="transmembrane region" description="Helical" evidence="2">
    <location>
        <begin position="46"/>
        <end position="64"/>
    </location>
</feature>
<dbReference type="AlphaFoldDB" id="A0A0F4YT15"/>
<evidence type="ECO:0000256" key="2">
    <source>
        <dbReference type="SAM" id="Phobius"/>
    </source>
</evidence>
<proteinExistence type="predicted"/>
<dbReference type="Proteomes" id="UP000053958">
    <property type="component" value="Unassembled WGS sequence"/>
</dbReference>
<dbReference type="STRING" id="1408163.A0A0F4YT15"/>
<evidence type="ECO:0000256" key="1">
    <source>
        <dbReference type="SAM" id="MobiDB-lite"/>
    </source>
</evidence>